<dbReference type="STRING" id="342668.A0A1B8GL28"/>
<accession>A0A1B8GL28</accession>
<dbReference type="GO" id="GO:0000127">
    <property type="term" value="C:transcription factor TFIIIC complex"/>
    <property type="evidence" value="ECO:0007669"/>
    <property type="project" value="InterPro"/>
</dbReference>
<feature type="compositionally biased region" description="Acidic residues" evidence="5">
    <location>
        <begin position="565"/>
        <end position="617"/>
    </location>
</feature>
<keyword evidence="3" id="KW-0804">Transcription</keyword>
<dbReference type="InterPro" id="IPR040454">
    <property type="entry name" value="TF_IIIC_Tfc1/Sfc1"/>
</dbReference>
<dbReference type="InterPro" id="IPR041499">
    <property type="entry name" value="Tfc1/Sfc1_N"/>
</dbReference>
<keyword evidence="4" id="KW-0539">Nucleus</keyword>
<dbReference type="PANTHER" id="PTHR13230:SF5">
    <property type="entry name" value="GENERAL TRANSCRIPTION FACTOR 3C POLYPEPTIDE 5"/>
    <property type="match status" value="1"/>
</dbReference>
<evidence type="ECO:0000313" key="9">
    <source>
        <dbReference type="Proteomes" id="UP000091956"/>
    </source>
</evidence>
<feature type="region of interest" description="Disordered" evidence="5">
    <location>
        <begin position="539"/>
        <end position="617"/>
    </location>
</feature>
<evidence type="ECO:0000256" key="3">
    <source>
        <dbReference type="ARBA" id="ARBA00023163"/>
    </source>
</evidence>
<evidence type="ECO:0000259" key="7">
    <source>
        <dbReference type="Pfam" id="PF17682"/>
    </source>
</evidence>
<evidence type="ECO:0000256" key="1">
    <source>
        <dbReference type="ARBA" id="ARBA00004123"/>
    </source>
</evidence>
<keyword evidence="9" id="KW-1185">Reference proteome</keyword>
<evidence type="ECO:0000256" key="2">
    <source>
        <dbReference type="ARBA" id="ARBA00023125"/>
    </source>
</evidence>
<comment type="subcellular location">
    <subcellularLocation>
        <location evidence="1">Nucleus</location>
    </subcellularLocation>
</comment>
<sequence length="617" mass="69223">MASFGSSPVYTVPRRKVVAVEHPMAINDVDSTMKTFGRGAPLAQILDAEDYDGCLPLFLRPEDPSCPPNLSQNAPTNNVLLKVTIPKRTGRKRKRGSQDPFEYHLDMQEPEPEPIAHDDQPPGLLSHSRLDDPSYLQKRLRDCRGYYHIQPVGSIEQTHRYRGLSDFHYSTTHGNYMTKFRNTIMTGDLDKIKQYKLDPSRGPKQMTELIPPPTMTDHPLPFNWGYHQNPTIRVTTDHQTGKKTLINHSTPARLATLYVAHDIPVTPSGPTNPPPDDPLLISVIEELQAALAERPIWTRRAIMNRIGASPGVYLLKPAMQYVGYQFRGGPWRDAIIRYGVDPRTDPKYRFYQTLFFKIYDEVEKVPGQPWTDIRSEYTRRAQVTDISLDSHIFDGTKLSLDGKIWQVCDITDPMIQRLASTSTLRSTCDLEVNGWYCNGTWAKIKAVMRTKISAIRAGKHVPDEAFETVLKVPDFVEEKAKAGKVSIPMPDLKKVGIKVGESVNGARKKRIRMAARRWKAGGAKIPGLSAVPEDIAVTGDGSTAAEESVETMTEDQNASVYGTEQDYDEDEMIEEEYDDEGGHDEDEDEVDYDEAESESEGAGDSGGDEEDDINSPK</sequence>
<feature type="domain" description="Transcription factor IIIC subunit 5 HTH" evidence="6">
    <location>
        <begin position="209"/>
        <end position="357"/>
    </location>
</feature>
<dbReference type="Pfam" id="PF17682">
    <property type="entry name" value="Tau95_N"/>
    <property type="match status" value="1"/>
</dbReference>
<reference evidence="9" key="2">
    <citation type="journal article" date="2018" name="Nat. Commun.">
        <title>Extreme sensitivity to ultraviolet light in the fungal pathogen causing white-nose syndrome of bats.</title>
        <authorList>
            <person name="Palmer J.M."/>
            <person name="Drees K.P."/>
            <person name="Foster J.T."/>
            <person name="Lindner D.L."/>
        </authorList>
    </citation>
    <scope>NUCLEOTIDE SEQUENCE [LARGE SCALE GENOMIC DNA]</scope>
    <source>
        <strain evidence="9">UAMH 10579</strain>
    </source>
</reference>
<evidence type="ECO:0000256" key="4">
    <source>
        <dbReference type="ARBA" id="ARBA00023242"/>
    </source>
</evidence>
<dbReference type="Proteomes" id="UP000091956">
    <property type="component" value="Unassembled WGS sequence"/>
</dbReference>
<evidence type="ECO:0000259" key="6">
    <source>
        <dbReference type="Pfam" id="PF09734"/>
    </source>
</evidence>
<dbReference type="RefSeq" id="XP_018130270.1">
    <property type="nucleotide sequence ID" value="XM_018274871.2"/>
</dbReference>
<dbReference type="InterPro" id="IPR042536">
    <property type="entry name" value="TFIIIC_tauA_Sfc1"/>
</dbReference>
<dbReference type="Gene3D" id="3.30.200.160">
    <property type="entry name" value="TFIIIC, subcomplex tauA, subunit Sfc1, barrel domain"/>
    <property type="match status" value="1"/>
</dbReference>
<dbReference type="InterPro" id="IPR019136">
    <property type="entry name" value="TF_IIIC_su-5_HTH"/>
</dbReference>
<dbReference type="GeneID" id="28838793"/>
<dbReference type="AlphaFoldDB" id="A0A1B8GL28"/>
<evidence type="ECO:0000256" key="5">
    <source>
        <dbReference type="SAM" id="MobiDB-lite"/>
    </source>
</evidence>
<evidence type="ECO:0000313" key="8">
    <source>
        <dbReference type="EMBL" id="OBT96537.1"/>
    </source>
</evidence>
<proteinExistence type="predicted"/>
<dbReference type="EMBL" id="KV460227">
    <property type="protein sequence ID" value="OBT96537.1"/>
    <property type="molecule type" value="Genomic_DNA"/>
</dbReference>
<dbReference type="GO" id="GO:0006384">
    <property type="term" value="P:transcription initiation at RNA polymerase III promoter"/>
    <property type="evidence" value="ECO:0007669"/>
    <property type="project" value="InterPro"/>
</dbReference>
<dbReference type="OrthoDB" id="5598268at2759"/>
<feature type="region of interest" description="Disordered" evidence="5">
    <location>
        <begin position="111"/>
        <end position="130"/>
    </location>
</feature>
<organism evidence="8 9">
    <name type="scientific">Pseudogymnoascus verrucosus</name>
    <dbReference type="NCBI Taxonomy" id="342668"/>
    <lineage>
        <taxon>Eukaryota</taxon>
        <taxon>Fungi</taxon>
        <taxon>Dikarya</taxon>
        <taxon>Ascomycota</taxon>
        <taxon>Pezizomycotina</taxon>
        <taxon>Leotiomycetes</taxon>
        <taxon>Thelebolales</taxon>
        <taxon>Thelebolaceae</taxon>
        <taxon>Pseudogymnoascus</taxon>
    </lineage>
</organism>
<gene>
    <name evidence="8" type="primary">TFC1</name>
    <name evidence="8" type="ORF">VE01_05407</name>
</gene>
<name>A0A1B8GL28_9PEZI</name>
<keyword evidence="2" id="KW-0238">DNA-binding</keyword>
<reference evidence="8 9" key="1">
    <citation type="submission" date="2016-03" db="EMBL/GenBank/DDBJ databases">
        <title>Comparative genomics of Pseudogymnoascus destructans, the fungus causing white-nose syndrome of bats.</title>
        <authorList>
            <person name="Palmer J.M."/>
            <person name="Drees K.P."/>
            <person name="Foster J.T."/>
            <person name="Lindner D.L."/>
        </authorList>
    </citation>
    <scope>NUCLEOTIDE SEQUENCE [LARGE SCALE GENOMIC DNA]</scope>
    <source>
        <strain evidence="8 9">UAMH 10579</strain>
    </source>
</reference>
<dbReference type="GO" id="GO:0001003">
    <property type="term" value="F:RNA polymerase III type 2 promoter sequence-specific DNA binding"/>
    <property type="evidence" value="ECO:0007669"/>
    <property type="project" value="TreeGrafter"/>
</dbReference>
<feature type="domain" description="Transcription factor IIIC subunit Tfc1/Sfc1 triple barrel" evidence="7">
    <location>
        <begin position="18"/>
        <end position="170"/>
    </location>
</feature>
<dbReference type="GO" id="GO:0005634">
    <property type="term" value="C:nucleus"/>
    <property type="evidence" value="ECO:0007669"/>
    <property type="project" value="UniProtKB-SubCell"/>
</dbReference>
<dbReference type="PANTHER" id="PTHR13230">
    <property type="entry name" value="GENERAL TRANSCRIPTION FACTOR IIIC, POLYPEPTIDE 5"/>
    <property type="match status" value="1"/>
</dbReference>
<dbReference type="Pfam" id="PF09734">
    <property type="entry name" value="Tau95"/>
    <property type="match status" value="1"/>
</dbReference>
<protein>
    <submittedName>
        <fullName evidence="8">Tau 95 subunit of transcription factor TFIIIC</fullName>
    </submittedName>
</protein>
<dbReference type="GO" id="GO:0001002">
    <property type="term" value="F:RNA polymerase III type 1 promoter sequence-specific DNA binding"/>
    <property type="evidence" value="ECO:0007669"/>
    <property type="project" value="TreeGrafter"/>
</dbReference>